<dbReference type="InterPro" id="IPR013106">
    <property type="entry name" value="Ig_V-set"/>
</dbReference>
<dbReference type="GO" id="GO:0002376">
    <property type="term" value="P:immune system process"/>
    <property type="evidence" value="ECO:0007669"/>
    <property type="project" value="UniProtKB-KW"/>
</dbReference>
<dbReference type="GO" id="GO:0007166">
    <property type="term" value="P:cell surface receptor signaling pathway"/>
    <property type="evidence" value="ECO:0007669"/>
    <property type="project" value="TreeGrafter"/>
</dbReference>
<dbReference type="InterPro" id="IPR036179">
    <property type="entry name" value="Ig-like_dom_sf"/>
</dbReference>
<accession>A0A667YGP7</accession>
<reference evidence="4" key="2">
    <citation type="submission" date="2025-08" db="UniProtKB">
        <authorList>
            <consortium name="Ensembl"/>
        </authorList>
    </citation>
    <scope>IDENTIFICATION</scope>
</reference>
<evidence type="ECO:0000259" key="3">
    <source>
        <dbReference type="PROSITE" id="PS50835"/>
    </source>
</evidence>
<organism evidence="4 5">
    <name type="scientific">Myripristis murdjan</name>
    <name type="common">pinecone soldierfish</name>
    <dbReference type="NCBI Taxonomy" id="586833"/>
    <lineage>
        <taxon>Eukaryota</taxon>
        <taxon>Metazoa</taxon>
        <taxon>Chordata</taxon>
        <taxon>Craniata</taxon>
        <taxon>Vertebrata</taxon>
        <taxon>Euteleostomi</taxon>
        <taxon>Actinopterygii</taxon>
        <taxon>Neopterygii</taxon>
        <taxon>Teleostei</taxon>
        <taxon>Neoteleostei</taxon>
        <taxon>Acanthomorphata</taxon>
        <taxon>Holocentriformes</taxon>
        <taxon>Holocentridae</taxon>
        <taxon>Myripristis</taxon>
    </lineage>
</organism>
<dbReference type="PANTHER" id="PTHR23268">
    <property type="entry name" value="T-CELL RECEPTOR BETA CHAIN"/>
    <property type="match status" value="1"/>
</dbReference>
<dbReference type="GeneTree" id="ENSGT00940000176881"/>
<keyword evidence="2" id="KW-0391">Immunity</keyword>
<evidence type="ECO:0000313" key="4">
    <source>
        <dbReference type="Ensembl" id="ENSMMDP00005026997.1"/>
    </source>
</evidence>
<dbReference type="Ensembl" id="ENSMMDT00005027556.1">
    <property type="protein sequence ID" value="ENSMMDP00005026997.1"/>
    <property type="gene ID" value="ENSMMDG00005012867.1"/>
</dbReference>
<protein>
    <recommendedName>
        <fullName evidence="3">Ig-like domain-containing protein</fullName>
    </recommendedName>
</protein>
<dbReference type="Gene3D" id="2.60.40.10">
    <property type="entry name" value="Immunoglobulins"/>
    <property type="match status" value="1"/>
</dbReference>
<dbReference type="Pfam" id="PF07686">
    <property type="entry name" value="V-set"/>
    <property type="match status" value="1"/>
</dbReference>
<dbReference type="InterPro" id="IPR003599">
    <property type="entry name" value="Ig_sub"/>
</dbReference>
<evidence type="ECO:0000256" key="2">
    <source>
        <dbReference type="ARBA" id="ARBA00022859"/>
    </source>
</evidence>
<dbReference type="InterPro" id="IPR007110">
    <property type="entry name" value="Ig-like_dom"/>
</dbReference>
<evidence type="ECO:0000256" key="1">
    <source>
        <dbReference type="ARBA" id="ARBA00022729"/>
    </source>
</evidence>
<reference evidence="4" key="3">
    <citation type="submission" date="2025-09" db="UniProtKB">
        <authorList>
            <consortium name="Ensembl"/>
        </authorList>
    </citation>
    <scope>IDENTIFICATION</scope>
</reference>
<dbReference type="PANTHER" id="PTHR23268:SF102">
    <property type="entry name" value="IMMUNOGLOBULIN V-SET DOMAIN-CONTAINING PROTEIN"/>
    <property type="match status" value="1"/>
</dbReference>
<dbReference type="InterPro" id="IPR050413">
    <property type="entry name" value="TCR_beta_variable"/>
</dbReference>
<proteinExistence type="predicted"/>
<dbReference type="SMART" id="SM00406">
    <property type="entry name" value="IGv"/>
    <property type="match status" value="1"/>
</dbReference>
<feature type="domain" description="Ig-like" evidence="3">
    <location>
        <begin position="19"/>
        <end position="116"/>
    </location>
</feature>
<reference evidence="4" key="1">
    <citation type="submission" date="2019-06" db="EMBL/GenBank/DDBJ databases">
        <authorList>
            <consortium name="Wellcome Sanger Institute Data Sharing"/>
        </authorList>
    </citation>
    <scope>NUCLEOTIDE SEQUENCE [LARGE SCALE GENOMIC DNA]</scope>
</reference>
<dbReference type="SUPFAM" id="SSF48726">
    <property type="entry name" value="Immunoglobulin"/>
    <property type="match status" value="1"/>
</dbReference>
<name>A0A667YGP7_9TELE</name>
<keyword evidence="5" id="KW-1185">Reference proteome</keyword>
<evidence type="ECO:0000313" key="5">
    <source>
        <dbReference type="Proteomes" id="UP000472263"/>
    </source>
</evidence>
<dbReference type="InterPro" id="IPR013783">
    <property type="entry name" value="Ig-like_fold"/>
</dbReference>
<keyword evidence="1" id="KW-0732">Signal</keyword>
<dbReference type="GO" id="GO:0005886">
    <property type="term" value="C:plasma membrane"/>
    <property type="evidence" value="ECO:0007669"/>
    <property type="project" value="TreeGrafter"/>
</dbReference>
<sequence>LVFLYFLPAGRCQDVTQQPEIMWSSTSKSAEMNCSHKRDAGHSQMYWYRQRPGEAMSLIVFTAVGVEPDYVGDTQQKYSAVKTVVESGALTVKDLQPEDSAVYFCAVSKHSDVRLHKYLDPLTHTSPVYCLTPLCSETVKEGLHSVCSLHSTFHLCKHHDQTSHTLSSSTSLCDR</sequence>
<dbReference type="PROSITE" id="PS50835">
    <property type="entry name" value="IG_LIKE"/>
    <property type="match status" value="1"/>
</dbReference>
<dbReference type="SMART" id="SM00409">
    <property type="entry name" value="IG"/>
    <property type="match status" value="1"/>
</dbReference>
<dbReference type="AlphaFoldDB" id="A0A667YGP7"/>
<dbReference type="InParanoid" id="A0A667YGP7"/>
<dbReference type="Proteomes" id="UP000472263">
    <property type="component" value="Chromosome 22"/>
</dbReference>